<dbReference type="Proteomes" id="UP000186919">
    <property type="component" value="Unassembled WGS sequence"/>
</dbReference>
<dbReference type="InterPro" id="IPR035994">
    <property type="entry name" value="Nucleoside_phosphorylase_sf"/>
</dbReference>
<dbReference type="PANTHER" id="PTHR46832:SF1">
    <property type="entry name" value="5'-METHYLTHIOADENOSINE_S-ADENOSYLHOMOCYSTEINE NUCLEOSIDASE"/>
    <property type="match status" value="1"/>
</dbReference>
<evidence type="ECO:0000313" key="4">
    <source>
        <dbReference type="Proteomes" id="UP000186919"/>
    </source>
</evidence>
<dbReference type="SUPFAM" id="SSF53167">
    <property type="entry name" value="Purine and uridine phosphorylases"/>
    <property type="match status" value="1"/>
</dbReference>
<dbReference type="EMBL" id="LQYE01000013">
    <property type="protein sequence ID" value="OAT68666.1"/>
    <property type="molecule type" value="Genomic_DNA"/>
</dbReference>
<evidence type="ECO:0000259" key="2">
    <source>
        <dbReference type="Pfam" id="PF19955"/>
    </source>
</evidence>
<protein>
    <submittedName>
        <fullName evidence="3">Uncharacterized protein</fullName>
    </submittedName>
</protein>
<feature type="domain" description="Effector-associated" evidence="2">
    <location>
        <begin position="197"/>
        <end position="280"/>
    </location>
</feature>
<dbReference type="GO" id="GO:0019284">
    <property type="term" value="P:L-methionine salvage from S-adenosylmethionine"/>
    <property type="evidence" value="ECO:0007669"/>
    <property type="project" value="TreeGrafter"/>
</dbReference>
<organism evidence="3 4">
    <name type="scientific">Mycobacteroides immunogenum</name>
    <dbReference type="NCBI Taxonomy" id="83262"/>
    <lineage>
        <taxon>Bacteria</taxon>
        <taxon>Bacillati</taxon>
        <taxon>Actinomycetota</taxon>
        <taxon>Actinomycetes</taxon>
        <taxon>Mycobacteriales</taxon>
        <taxon>Mycobacteriaceae</taxon>
        <taxon>Mycobacteroides</taxon>
    </lineage>
</organism>
<accession>A0A179VEG3</accession>
<reference evidence="3 4" key="1">
    <citation type="submission" date="2016-01" db="EMBL/GenBank/DDBJ databases">
        <title>Mycobacterium immunogenum strain CD11_6 genome sequencing and assembly.</title>
        <authorList>
            <person name="Kaur G."/>
            <person name="Nair G.R."/>
            <person name="Mayilraj S."/>
        </authorList>
    </citation>
    <scope>NUCLEOTIDE SEQUENCE [LARGE SCALE GENOMIC DNA]</scope>
    <source>
        <strain evidence="3 4">CD11-6</strain>
    </source>
</reference>
<sequence length="282" mass="29481">MAARAEEAFRPKYIVMMGVAGGVKDVAIGDVVASSKVYWIEGGKTDAKFKPRPGFAPISGELLQLARAVAADGTWLARGKAPAGPWPAAGRQPRAFVAPIVVGEKVIADRAADAALLVSESYSDAVAIDMEDFGALRGGAATERSKVIAVRGVSDLLSAKSSADAGGSQEIAAANAAAFLFDLLDRTPSIETHAEVGLTGSRSERALSAGRDLYPSGPHQDGLWERAGGDPSRLNYDGSGASRWWNAIRLIEKGGGGDITIESLVAQMQLDYPGNATLSRWD</sequence>
<gene>
    <name evidence="3" type="ORF">AWB85_24165</name>
</gene>
<dbReference type="GO" id="GO:0009116">
    <property type="term" value="P:nucleoside metabolic process"/>
    <property type="evidence" value="ECO:0007669"/>
    <property type="project" value="InterPro"/>
</dbReference>
<dbReference type="GO" id="GO:0005829">
    <property type="term" value="C:cytosol"/>
    <property type="evidence" value="ECO:0007669"/>
    <property type="project" value="TreeGrafter"/>
</dbReference>
<dbReference type="Gene3D" id="3.40.50.1580">
    <property type="entry name" value="Nucleoside phosphorylase domain"/>
    <property type="match status" value="1"/>
</dbReference>
<evidence type="ECO:0000259" key="1">
    <source>
        <dbReference type="Pfam" id="PF01048"/>
    </source>
</evidence>
<dbReference type="PANTHER" id="PTHR46832">
    <property type="entry name" value="5'-METHYLTHIOADENOSINE/S-ADENOSYLHOMOCYSTEINE NUCLEOSIDASE"/>
    <property type="match status" value="1"/>
</dbReference>
<dbReference type="AlphaFoldDB" id="A0A179VEG3"/>
<comment type="caution">
    <text evidence="3">The sequence shown here is derived from an EMBL/GenBank/DDBJ whole genome shotgun (WGS) entry which is preliminary data.</text>
</comment>
<dbReference type="GO" id="GO:0008782">
    <property type="term" value="F:adenosylhomocysteine nucleosidase activity"/>
    <property type="evidence" value="ECO:0007669"/>
    <property type="project" value="TreeGrafter"/>
</dbReference>
<dbReference type="InterPro" id="IPR000845">
    <property type="entry name" value="Nucleoside_phosphorylase_d"/>
</dbReference>
<dbReference type="Pfam" id="PF19955">
    <property type="entry name" value="EAD1"/>
    <property type="match status" value="1"/>
</dbReference>
<dbReference type="GO" id="GO:0008930">
    <property type="term" value="F:methylthioadenosine nucleosidase activity"/>
    <property type="evidence" value="ECO:0007669"/>
    <property type="project" value="TreeGrafter"/>
</dbReference>
<proteinExistence type="predicted"/>
<dbReference type="Pfam" id="PF01048">
    <property type="entry name" value="PNP_UDP_1"/>
    <property type="match status" value="1"/>
</dbReference>
<feature type="domain" description="Nucleoside phosphorylase" evidence="1">
    <location>
        <begin position="3"/>
        <end position="184"/>
    </location>
</feature>
<name>A0A179VEG3_9MYCO</name>
<dbReference type="InterPro" id="IPR045430">
    <property type="entry name" value="EAD1"/>
</dbReference>
<evidence type="ECO:0000313" key="3">
    <source>
        <dbReference type="EMBL" id="OAT68666.1"/>
    </source>
</evidence>